<dbReference type="AlphaFoldDB" id="A0A7W6IE07"/>
<keyword evidence="1" id="KW-0175">Coiled coil</keyword>
<evidence type="ECO:0000313" key="3">
    <source>
        <dbReference type="Proteomes" id="UP000519439"/>
    </source>
</evidence>
<dbReference type="Proteomes" id="UP000519439">
    <property type="component" value="Unassembled WGS sequence"/>
</dbReference>
<sequence>MARKELSNEQIGTLIDRKIHSAIGVAASNLSKERERVLKYYDGALPKPQHAGQSTYVSNDVYDSVEAMKADLLETFGGSQDNVKFTAQGPDDVEACRIATEYVSYIFYRRNNGWKVLHDLVDDGLKARVGVVKAYWDEDKEYDDEEFEGLDEQTVQALVAQDDVEELEAEHQGDGTFAGTLSRVKADRSGVKVENVPPEEFIVEPQAKCLQGYFHGQRTLLTKDELRRMGIDTKPLKGVAPDGGEIAEQDNETQTRFDRIGSGYHQNDDRDDEDAKYIVYEVYDTFTKKKGDRPRLHKVVMAGGKVLLCEEVDRTPFKVFVPLRMAHSFWGTNFAQRVIPTQNARTVLTRGILDHTSITNNPRYTVLQGGLTNPREMLDGRLGGLVNISRPDAVKPLEQSPLNPFVFQTLEMLKQNKEETTGTSSLSQGLNKDAISTQNSQGLVEDLVDLSKQRAKVIARNLADFLQELWFEIYNLVIENDTRESVFEVAGNWVEIDPKTWIERKDATVTFHLGKGAADAEALSLAQLLTMATADPDLSRMIHAKKKYNIATHILRLKGHKNHQDFIENPDDLPPPQPDPQLQLQLQEMQLRNRELEVKVQLAEMKVREAEMKAQIAILQAQVEAQKLPLEQELAIADSHRKDLQVANEIDVSQRELDIVEKAPQVEPAKAIVSPNS</sequence>
<protein>
    <recommendedName>
        <fullName evidence="4">Portal protein</fullName>
    </recommendedName>
</protein>
<proteinExistence type="predicted"/>
<gene>
    <name evidence="2" type="ORF">GGR34_000739</name>
</gene>
<evidence type="ECO:0000313" key="2">
    <source>
        <dbReference type="EMBL" id="MBB4039104.1"/>
    </source>
</evidence>
<dbReference type="EMBL" id="JACIDC010000002">
    <property type="protein sequence ID" value="MBB4039104.1"/>
    <property type="molecule type" value="Genomic_DNA"/>
</dbReference>
<reference evidence="2 3" key="1">
    <citation type="submission" date="2020-08" db="EMBL/GenBank/DDBJ databases">
        <title>Genomic Encyclopedia of Type Strains, Phase IV (KMG-IV): sequencing the most valuable type-strain genomes for metagenomic binning, comparative biology and taxonomic classification.</title>
        <authorList>
            <person name="Goeker M."/>
        </authorList>
    </citation>
    <scope>NUCLEOTIDE SEQUENCE [LARGE SCALE GENOMIC DNA]</scope>
    <source>
        <strain evidence="2 3">DSM 15743</strain>
    </source>
</reference>
<dbReference type="RefSeq" id="WP_027314937.1">
    <property type="nucleotide sequence ID" value="NZ_JACIDC010000002.1"/>
</dbReference>
<comment type="caution">
    <text evidence="2">The sequence shown here is derived from an EMBL/GenBank/DDBJ whole genome shotgun (WGS) entry which is preliminary data.</text>
</comment>
<keyword evidence="3" id="KW-1185">Reference proteome</keyword>
<dbReference type="Pfam" id="PF23899">
    <property type="entry name" value="SU10_portal"/>
    <property type="match status" value="1"/>
</dbReference>
<evidence type="ECO:0000256" key="1">
    <source>
        <dbReference type="SAM" id="Coils"/>
    </source>
</evidence>
<name>A0A7W6IE07_9HYPH</name>
<accession>A0A7W6IE07</accession>
<organism evidence="2 3">
    <name type="scientific">Microvirga flocculans</name>
    <dbReference type="NCBI Taxonomy" id="217168"/>
    <lineage>
        <taxon>Bacteria</taxon>
        <taxon>Pseudomonadati</taxon>
        <taxon>Pseudomonadota</taxon>
        <taxon>Alphaproteobacteria</taxon>
        <taxon>Hyphomicrobiales</taxon>
        <taxon>Methylobacteriaceae</taxon>
        <taxon>Microvirga</taxon>
    </lineage>
</organism>
<feature type="coiled-coil region" evidence="1">
    <location>
        <begin position="586"/>
        <end position="622"/>
    </location>
</feature>
<evidence type="ECO:0008006" key="4">
    <source>
        <dbReference type="Google" id="ProtNLM"/>
    </source>
</evidence>
<dbReference type="InterPro" id="IPR056909">
    <property type="entry name" value="SU10_portal"/>
</dbReference>